<name>R1G075_9PSEU</name>
<proteinExistence type="predicted"/>
<accession>R1G075</accession>
<dbReference type="Proteomes" id="UP000014139">
    <property type="component" value="Unassembled WGS sequence"/>
</dbReference>
<dbReference type="AlphaFoldDB" id="R1G075"/>
<dbReference type="eggNOG" id="ENOG5033GPV">
    <property type="taxonomic scope" value="Bacteria"/>
</dbReference>
<feature type="domain" description="DUF1883" evidence="1">
    <location>
        <begin position="52"/>
        <end position="121"/>
    </location>
</feature>
<dbReference type="InterPro" id="IPR015073">
    <property type="entry name" value="DUF1883"/>
</dbReference>
<comment type="caution">
    <text evidence="2">The sequence shown here is derived from an EMBL/GenBank/DDBJ whole genome shotgun (WGS) entry which is preliminary data.</text>
</comment>
<dbReference type="InterPro" id="IPR036488">
    <property type="entry name" value="DUF1883-like_sf"/>
</dbReference>
<dbReference type="SUPFAM" id="SSF141099">
    <property type="entry name" value="Atu1913-like"/>
    <property type="match status" value="1"/>
</dbReference>
<sequence length="147" mass="16401">MAAVRTGDRPRLIRSDLPPVVCSAARSALPATAEPEPKLHAWKRDEMEPSVFDLGKVRRDAVVTVRLDAMANVRLLTAVNFQAYRRRQYYRMHGGVATAPMFKIHIPANAHWFLVIDVEGLEARPLRPRVSVEPEAAVAARGRTGPR</sequence>
<evidence type="ECO:0000313" key="3">
    <source>
        <dbReference type="Proteomes" id="UP000014139"/>
    </source>
</evidence>
<dbReference type="PATRIC" id="fig|1292037.4.peg.5474"/>
<dbReference type="Pfam" id="PF08980">
    <property type="entry name" value="DUF1883"/>
    <property type="match status" value="1"/>
</dbReference>
<gene>
    <name evidence="2" type="ORF">H480_29046</name>
</gene>
<reference evidence="2 3" key="1">
    <citation type="submission" date="2013-02" db="EMBL/GenBank/DDBJ databases">
        <title>Draft genome sequence of Amycolatopsis vancoresmycina strain DSM 44592T.</title>
        <authorList>
            <person name="Kumar S."/>
            <person name="Kaur N."/>
            <person name="Kaur C."/>
            <person name="Raghava G.P.S."/>
            <person name="Mayilraj S."/>
        </authorList>
    </citation>
    <scope>NUCLEOTIDE SEQUENCE [LARGE SCALE GENOMIC DNA]</scope>
    <source>
        <strain evidence="2 3">DSM 44592</strain>
    </source>
</reference>
<protein>
    <recommendedName>
        <fullName evidence="1">DUF1883 domain-containing protein</fullName>
    </recommendedName>
</protein>
<organism evidence="2 3">
    <name type="scientific">Amycolatopsis vancoresmycina DSM 44592</name>
    <dbReference type="NCBI Taxonomy" id="1292037"/>
    <lineage>
        <taxon>Bacteria</taxon>
        <taxon>Bacillati</taxon>
        <taxon>Actinomycetota</taxon>
        <taxon>Actinomycetes</taxon>
        <taxon>Pseudonocardiales</taxon>
        <taxon>Pseudonocardiaceae</taxon>
        <taxon>Amycolatopsis</taxon>
    </lineage>
</organism>
<dbReference type="EMBL" id="AOUO01000454">
    <property type="protein sequence ID" value="EOD64963.1"/>
    <property type="molecule type" value="Genomic_DNA"/>
</dbReference>
<evidence type="ECO:0000313" key="2">
    <source>
        <dbReference type="EMBL" id="EOD64963.1"/>
    </source>
</evidence>
<keyword evidence="3" id="KW-1185">Reference proteome</keyword>
<dbReference type="Gene3D" id="4.10.1210.10">
    <property type="entry name" value="Atu1913-like"/>
    <property type="match status" value="1"/>
</dbReference>
<evidence type="ECO:0000259" key="1">
    <source>
        <dbReference type="Pfam" id="PF08980"/>
    </source>
</evidence>